<comment type="caution">
    <text evidence="1">The sequence shown here is derived from an EMBL/GenBank/DDBJ whole genome shotgun (WGS) entry which is preliminary data.</text>
</comment>
<name>A0ACC1I699_9FUNG</name>
<keyword evidence="2" id="KW-1185">Reference proteome</keyword>
<protein>
    <submittedName>
        <fullName evidence="1">37S ribosomal protein S24, mitochondrial</fullName>
    </submittedName>
</protein>
<gene>
    <name evidence="1" type="primary">RSM24_1</name>
    <name evidence="1" type="ORF">LPJ66_008587</name>
</gene>
<reference evidence="1" key="1">
    <citation type="submission" date="2022-07" db="EMBL/GenBank/DDBJ databases">
        <title>Phylogenomic reconstructions and comparative analyses of Kickxellomycotina fungi.</title>
        <authorList>
            <person name="Reynolds N.K."/>
            <person name="Stajich J.E."/>
            <person name="Barry K."/>
            <person name="Grigoriev I.V."/>
            <person name="Crous P."/>
            <person name="Smith M.E."/>
        </authorList>
    </citation>
    <scope>NUCLEOTIDE SEQUENCE</scope>
    <source>
        <strain evidence="1">Benny 63K</strain>
    </source>
</reference>
<sequence length="242" mass="28069">MSSVLARSLRLTQQQQQQVTQGYRALHASSVSLAGRNKKKVNFKAHAIKNRKEHAEIYDEQDRAYDMEHMEDWEYDDHHTYGHLFLESIRDVRKYVRMMKFEHPTLAQHAKAFKPPQADTHFLKFESSVTMGDKVLAQDRKVVLRLQVAKLGLKGAELHKFLLLVGVRYNPQTDELKMSENREATSLLNKKKLADTLVELIAEAKKKDDMFADVPLDFAYHGYKHKMPFPTEWLSKAKASTE</sequence>
<keyword evidence="1" id="KW-0689">Ribosomal protein</keyword>
<keyword evidence="1" id="KW-0687">Ribonucleoprotein</keyword>
<evidence type="ECO:0000313" key="2">
    <source>
        <dbReference type="Proteomes" id="UP001150581"/>
    </source>
</evidence>
<organism evidence="1 2">
    <name type="scientific">Kickxella alabastrina</name>
    <dbReference type="NCBI Taxonomy" id="61397"/>
    <lineage>
        <taxon>Eukaryota</taxon>
        <taxon>Fungi</taxon>
        <taxon>Fungi incertae sedis</taxon>
        <taxon>Zoopagomycota</taxon>
        <taxon>Kickxellomycotina</taxon>
        <taxon>Kickxellomycetes</taxon>
        <taxon>Kickxellales</taxon>
        <taxon>Kickxellaceae</taxon>
        <taxon>Kickxella</taxon>
    </lineage>
</organism>
<accession>A0ACC1I699</accession>
<dbReference type="EMBL" id="JANBPG010001759">
    <property type="protein sequence ID" value="KAJ1888419.1"/>
    <property type="molecule type" value="Genomic_DNA"/>
</dbReference>
<evidence type="ECO:0000313" key="1">
    <source>
        <dbReference type="EMBL" id="KAJ1888419.1"/>
    </source>
</evidence>
<proteinExistence type="predicted"/>
<dbReference type="Proteomes" id="UP001150581">
    <property type="component" value="Unassembled WGS sequence"/>
</dbReference>